<evidence type="ECO:0000313" key="2">
    <source>
        <dbReference type="EMBL" id="VUZ41304.1"/>
    </source>
</evidence>
<keyword evidence="1" id="KW-1133">Transmembrane helix</keyword>
<accession>A0A564Y471</accession>
<dbReference type="Proteomes" id="UP000321570">
    <property type="component" value="Unassembled WGS sequence"/>
</dbReference>
<reference evidence="2 3" key="1">
    <citation type="submission" date="2019-07" db="EMBL/GenBank/DDBJ databases">
        <authorList>
            <person name="Jastrzebski P J."/>
            <person name="Paukszto L."/>
            <person name="Jastrzebski P J."/>
        </authorList>
    </citation>
    <scope>NUCLEOTIDE SEQUENCE [LARGE SCALE GENOMIC DNA]</scope>
    <source>
        <strain evidence="2 3">WMS-il1</strain>
    </source>
</reference>
<keyword evidence="1" id="KW-0812">Transmembrane</keyword>
<dbReference type="AlphaFoldDB" id="A0A564Y471"/>
<protein>
    <submittedName>
        <fullName evidence="2">Uncharacterized protein</fullName>
    </submittedName>
</protein>
<keyword evidence="3" id="KW-1185">Reference proteome</keyword>
<feature type="non-terminal residue" evidence="2">
    <location>
        <position position="1"/>
    </location>
</feature>
<evidence type="ECO:0000256" key="1">
    <source>
        <dbReference type="SAM" id="Phobius"/>
    </source>
</evidence>
<proteinExistence type="predicted"/>
<dbReference type="EMBL" id="CABIJS010000055">
    <property type="protein sequence ID" value="VUZ41304.1"/>
    <property type="molecule type" value="Genomic_DNA"/>
</dbReference>
<feature type="transmembrane region" description="Helical" evidence="1">
    <location>
        <begin position="6"/>
        <end position="25"/>
    </location>
</feature>
<organism evidence="2 3">
    <name type="scientific">Hymenolepis diminuta</name>
    <name type="common">Rat tapeworm</name>
    <dbReference type="NCBI Taxonomy" id="6216"/>
    <lineage>
        <taxon>Eukaryota</taxon>
        <taxon>Metazoa</taxon>
        <taxon>Spiralia</taxon>
        <taxon>Lophotrochozoa</taxon>
        <taxon>Platyhelminthes</taxon>
        <taxon>Cestoda</taxon>
        <taxon>Eucestoda</taxon>
        <taxon>Cyclophyllidea</taxon>
        <taxon>Hymenolepididae</taxon>
        <taxon>Hymenolepis</taxon>
    </lineage>
</organism>
<sequence length="111" mass="13104">HPFIYVLVFIQQAIFSILFSFQICLKLKNKSNKPHYLKRGHVFDAYILFLPSEDLQTLNCSGTCRFFGILRRWVINCLGAKMVNSHYRSMWHMHRLILSTHSKNRTMTRAG</sequence>
<keyword evidence="1" id="KW-0472">Membrane</keyword>
<gene>
    <name evidence="2" type="ORF">WMSIL1_LOCUS2228</name>
</gene>
<name>A0A564Y471_HYMDI</name>
<evidence type="ECO:0000313" key="3">
    <source>
        <dbReference type="Proteomes" id="UP000321570"/>
    </source>
</evidence>